<dbReference type="PROSITE" id="PS50262">
    <property type="entry name" value="G_PROTEIN_RECEP_F1_2"/>
    <property type="match status" value="1"/>
</dbReference>
<keyword evidence="2" id="KW-1003">Cell membrane</keyword>
<keyword evidence="4 10" id="KW-1133">Transmembrane helix</keyword>
<keyword evidence="8 10" id="KW-0325">Glycoprotein</keyword>
<keyword evidence="7 10" id="KW-0675">Receptor</keyword>
<dbReference type="Gene3D" id="1.20.1070.10">
    <property type="entry name" value="Rhodopsin 7-helix transmembrane proteins"/>
    <property type="match status" value="1"/>
</dbReference>
<evidence type="ECO:0000313" key="14">
    <source>
        <dbReference type="Proteomes" id="UP000827092"/>
    </source>
</evidence>
<keyword evidence="14" id="KW-1185">Reference proteome</keyword>
<feature type="transmembrane region" description="Helical" evidence="10">
    <location>
        <begin position="161"/>
        <end position="183"/>
    </location>
</feature>
<evidence type="ECO:0000313" key="13">
    <source>
        <dbReference type="EMBL" id="KAG8185649.1"/>
    </source>
</evidence>
<evidence type="ECO:0000256" key="1">
    <source>
        <dbReference type="ARBA" id="ARBA00004651"/>
    </source>
</evidence>
<keyword evidence="6 10" id="KW-0472">Membrane</keyword>
<dbReference type="GO" id="GO:0032870">
    <property type="term" value="P:cellular response to hormone stimulus"/>
    <property type="evidence" value="ECO:0007669"/>
    <property type="project" value="TreeGrafter"/>
</dbReference>
<dbReference type="PRINTS" id="PR00896">
    <property type="entry name" value="VASOPRESSINR"/>
</dbReference>
<organism evidence="13 14">
    <name type="scientific">Oedothorax gibbosus</name>
    <dbReference type="NCBI Taxonomy" id="931172"/>
    <lineage>
        <taxon>Eukaryota</taxon>
        <taxon>Metazoa</taxon>
        <taxon>Ecdysozoa</taxon>
        <taxon>Arthropoda</taxon>
        <taxon>Chelicerata</taxon>
        <taxon>Arachnida</taxon>
        <taxon>Araneae</taxon>
        <taxon>Araneomorphae</taxon>
        <taxon>Entelegynae</taxon>
        <taxon>Araneoidea</taxon>
        <taxon>Linyphiidae</taxon>
        <taxon>Erigoninae</taxon>
        <taxon>Oedothorax</taxon>
    </lineage>
</organism>
<keyword evidence="3 10" id="KW-0812">Transmembrane</keyword>
<feature type="transmembrane region" description="Helical" evidence="10">
    <location>
        <begin position="282"/>
        <end position="304"/>
    </location>
</feature>
<feature type="transmembrane region" description="Helical" evidence="10">
    <location>
        <begin position="48"/>
        <end position="69"/>
    </location>
</feature>
<feature type="transmembrane region" description="Helical" evidence="10">
    <location>
        <begin position="208"/>
        <end position="230"/>
    </location>
</feature>
<dbReference type="PANTHER" id="PTHR24241">
    <property type="entry name" value="NEUROPEPTIDE RECEPTOR-RELATED G-PROTEIN COUPLED RECEPTOR"/>
    <property type="match status" value="1"/>
</dbReference>
<gene>
    <name evidence="13" type="ORF">JTE90_018526</name>
</gene>
<evidence type="ECO:0000256" key="4">
    <source>
        <dbReference type="ARBA" id="ARBA00022989"/>
    </source>
</evidence>
<evidence type="ECO:0000256" key="10">
    <source>
        <dbReference type="RuleBase" id="RU046427"/>
    </source>
</evidence>
<evidence type="ECO:0000256" key="3">
    <source>
        <dbReference type="ARBA" id="ARBA00022692"/>
    </source>
</evidence>
<keyword evidence="5 10" id="KW-0297">G-protein coupled receptor</keyword>
<dbReference type="InterPro" id="IPR001817">
    <property type="entry name" value="Vasoprsn_rcpt"/>
</dbReference>
<evidence type="ECO:0000256" key="7">
    <source>
        <dbReference type="ARBA" id="ARBA00023170"/>
    </source>
</evidence>
<dbReference type="SUPFAM" id="SSF81321">
    <property type="entry name" value="Family A G protein-coupled receptor-like"/>
    <property type="match status" value="1"/>
</dbReference>
<dbReference type="GO" id="GO:0005000">
    <property type="term" value="F:vasopressin receptor activity"/>
    <property type="evidence" value="ECO:0007669"/>
    <property type="project" value="InterPro"/>
</dbReference>
<feature type="compositionally biased region" description="Polar residues" evidence="11">
    <location>
        <begin position="413"/>
        <end position="423"/>
    </location>
</feature>
<dbReference type="GO" id="GO:0005886">
    <property type="term" value="C:plasma membrane"/>
    <property type="evidence" value="ECO:0007669"/>
    <property type="project" value="UniProtKB-SubCell"/>
</dbReference>
<feature type="region of interest" description="Disordered" evidence="11">
    <location>
        <begin position="397"/>
        <end position="423"/>
    </location>
</feature>
<protein>
    <recommendedName>
        <fullName evidence="12">G-protein coupled receptors family 1 profile domain-containing protein</fullName>
    </recommendedName>
</protein>
<dbReference type="GO" id="GO:0042277">
    <property type="term" value="F:peptide binding"/>
    <property type="evidence" value="ECO:0007669"/>
    <property type="project" value="TreeGrafter"/>
</dbReference>
<comment type="subcellular location">
    <subcellularLocation>
        <location evidence="1 10">Cell membrane</location>
        <topology evidence="1 10">Multi-pass membrane protein</topology>
    </subcellularLocation>
</comment>
<evidence type="ECO:0000256" key="9">
    <source>
        <dbReference type="ARBA" id="ARBA00023224"/>
    </source>
</evidence>
<dbReference type="PROSITE" id="PS00237">
    <property type="entry name" value="G_PROTEIN_RECEP_F1_1"/>
    <property type="match status" value="1"/>
</dbReference>
<feature type="domain" description="G-protein coupled receptors family 1 profile" evidence="12">
    <location>
        <begin position="61"/>
        <end position="335"/>
    </location>
</feature>
<evidence type="ECO:0000256" key="6">
    <source>
        <dbReference type="ARBA" id="ARBA00023136"/>
    </source>
</evidence>
<accession>A0AAV6UPL0</accession>
<feature type="transmembrane region" description="Helical" evidence="10">
    <location>
        <begin position="81"/>
        <end position="100"/>
    </location>
</feature>
<comment type="similarity">
    <text evidence="10">Belongs to the G-protein coupled receptor 1 family. Vasopressin/oxytocin receptor subfamily.</text>
</comment>
<proteinExistence type="inferred from homology"/>
<dbReference type="AlphaFoldDB" id="A0AAV6UPL0"/>
<name>A0AAV6UPL0_9ARAC</name>
<dbReference type="InterPro" id="IPR017452">
    <property type="entry name" value="GPCR_Rhodpsn_7TM"/>
</dbReference>
<dbReference type="Proteomes" id="UP000827092">
    <property type="component" value="Unassembled WGS sequence"/>
</dbReference>
<dbReference type="PRINTS" id="PR00237">
    <property type="entry name" value="GPCRRHODOPSN"/>
</dbReference>
<feature type="transmembrane region" description="Helical" evidence="10">
    <location>
        <begin position="120"/>
        <end position="140"/>
    </location>
</feature>
<dbReference type="EMBL" id="JAFNEN010000328">
    <property type="protein sequence ID" value="KAG8185649.1"/>
    <property type="molecule type" value="Genomic_DNA"/>
</dbReference>
<feature type="transmembrane region" description="Helical" evidence="10">
    <location>
        <begin position="316"/>
        <end position="340"/>
    </location>
</feature>
<evidence type="ECO:0000256" key="5">
    <source>
        <dbReference type="ARBA" id="ARBA00023040"/>
    </source>
</evidence>
<evidence type="ECO:0000256" key="8">
    <source>
        <dbReference type="ARBA" id="ARBA00023180"/>
    </source>
</evidence>
<reference evidence="13 14" key="1">
    <citation type="journal article" date="2022" name="Nat. Ecol. Evol.">
        <title>A masculinizing supergene underlies an exaggerated male reproductive morph in a spider.</title>
        <authorList>
            <person name="Hendrickx F."/>
            <person name="De Corte Z."/>
            <person name="Sonet G."/>
            <person name="Van Belleghem S.M."/>
            <person name="Kostlbacher S."/>
            <person name="Vangestel C."/>
        </authorList>
    </citation>
    <scope>NUCLEOTIDE SEQUENCE [LARGE SCALE GENOMIC DNA]</scope>
    <source>
        <strain evidence="13">W744_W776</strain>
    </source>
</reference>
<sequence length="440" mass="50421">MVDNFFAADYTEILEDSQFSNSSFINGSSDNSTYADLMTFSQEARIEAMFYGFLFLIAAASNVPVFITLTKYRHRKIRLDFMILHLTVADLIVTFFMIPLEIVWRITVQWIAGDLVCRVMLFIRAFGPYLSSMVLVCISLDRYMAIVHPLTINEARRRNKVMLRLAWGFSFICSLPQSIIFHVKRHPDHPNFEQCVSFNFFTAEYQRVAYNIFCMVALYAAPLAVIVFCYTKIMLEIRKRSLSTNTGPQVGASTRARKRLALRMSNIAQVNRSRSRTLKMTIIIVFAFFFCWTPYVVIDLWYLFDPTSAEALDSRLQSSLFMFAVSNSCVNPLVYGSYVLNLKRLCSRLCKSTPSRVVSPTTSRTRVRQQYSSTGSPRVGAEEIHLELRQSTPVRQPFNHRGHMAVDPEDYSDSGTHSKSSQCHSKYCGNSIHETVFTVK</sequence>
<keyword evidence="9 10" id="KW-0807">Transducer</keyword>
<dbReference type="Pfam" id="PF00001">
    <property type="entry name" value="7tm_1"/>
    <property type="match status" value="1"/>
</dbReference>
<evidence type="ECO:0000259" key="12">
    <source>
        <dbReference type="PROSITE" id="PS50262"/>
    </source>
</evidence>
<comment type="caution">
    <text evidence="13">The sequence shown here is derived from an EMBL/GenBank/DDBJ whole genome shotgun (WGS) entry which is preliminary data.</text>
</comment>
<evidence type="ECO:0000256" key="11">
    <source>
        <dbReference type="SAM" id="MobiDB-lite"/>
    </source>
</evidence>
<dbReference type="PANTHER" id="PTHR24241:SF190">
    <property type="entry name" value="CARDIOACCELERATORY PEPTIDE RECEPTOR-LIKE PROTEIN"/>
    <property type="match status" value="1"/>
</dbReference>
<evidence type="ECO:0000256" key="2">
    <source>
        <dbReference type="ARBA" id="ARBA00022475"/>
    </source>
</evidence>
<dbReference type="InterPro" id="IPR000276">
    <property type="entry name" value="GPCR_Rhodpsn"/>
</dbReference>